<evidence type="ECO:0000256" key="2">
    <source>
        <dbReference type="ARBA" id="ARBA00022485"/>
    </source>
</evidence>
<feature type="domain" description="4Fe-4S ferredoxin-type" evidence="7">
    <location>
        <begin position="71"/>
        <end position="100"/>
    </location>
</feature>
<evidence type="ECO:0000313" key="9">
    <source>
        <dbReference type="EMBL" id="RGE63905.1"/>
    </source>
</evidence>
<evidence type="ECO:0000313" key="8">
    <source>
        <dbReference type="EMBL" id="CUP90711.1"/>
    </source>
</evidence>
<dbReference type="EMBL" id="CZBE01000016">
    <property type="protein sequence ID" value="CUP90711.1"/>
    <property type="molecule type" value="Genomic_DNA"/>
</dbReference>
<evidence type="ECO:0000259" key="7">
    <source>
        <dbReference type="PROSITE" id="PS51379"/>
    </source>
</evidence>
<keyword evidence="4" id="KW-0677">Repeat</keyword>
<dbReference type="RefSeq" id="WP_006876068.1">
    <property type="nucleotide sequence ID" value="NZ_CABIWA010000037.1"/>
</dbReference>
<keyword evidence="6" id="KW-0411">Iron-sulfur</keyword>
<protein>
    <submittedName>
        <fullName evidence="9">4Fe-4S dicluster domain-containing protein</fullName>
    </submittedName>
    <submittedName>
        <fullName evidence="8">Pyruvic-ferredoxin oxidoreductase subunit delta</fullName>
    </submittedName>
</protein>
<evidence type="ECO:0000256" key="3">
    <source>
        <dbReference type="ARBA" id="ARBA00022723"/>
    </source>
</evidence>
<dbReference type="InterPro" id="IPR017900">
    <property type="entry name" value="4Fe4S_Fe_S_CS"/>
</dbReference>
<dbReference type="Pfam" id="PF13237">
    <property type="entry name" value="Fer4_10"/>
    <property type="match status" value="1"/>
</dbReference>
<evidence type="ECO:0000313" key="11">
    <source>
        <dbReference type="Proteomes" id="UP000260828"/>
    </source>
</evidence>
<evidence type="ECO:0000256" key="5">
    <source>
        <dbReference type="ARBA" id="ARBA00023004"/>
    </source>
</evidence>
<dbReference type="NCBIfam" id="TIGR02179">
    <property type="entry name" value="PorD_KorD"/>
    <property type="match status" value="1"/>
</dbReference>
<dbReference type="GO" id="GO:0051539">
    <property type="term" value="F:4 iron, 4 sulfur cluster binding"/>
    <property type="evidence" value="ECO:0007669"/>
    <property type="project" value="UniProtKB-KW"/>
</dbReference>
<gene>
    <name evidence="8" type="primary">porD_2</name>
    <name evidence="9" type="ORF">DXC40_18205</name>
    <name evidence="8" type="ORF">ERS852551_02340</name>
</gene>
<sequence length="102" mass="11283">MSHLAKDMTPSVTWKEITPGCNIFEGGTSQVVETGDWRTIKPVIDWAKCKQCLLCAPVCPDMSIPVNKEGKREDFDYFFCKGCGICANACPFGAITMVKDEK</sequence>
<evidence type="ECO:0000256" key="1">
    <source>
        <dbReference type="ARBA" id="ARBA00001966"/>
    </source>
</evidence>
<proteinExistence type="predicted"/>
<dbReference type="InterPro" id="IPR011898">
    <property type="entry name" value="PorD_KorD"/>
</dbReference>
<dbReference type="GO" id="GO:0046872">
    <property type="term" value="F:metal ion binding"/>
    <property type="evidence" value="ECO:0007669"/>
    <property type="project" value="UniProtKB-KW"/>
</dbReference>
<keyword evidence="5" id="KW-0408">Iron</keyword>
<dbReference type="AlphaFoldDB" id="A0A174S314"/>
<evidence type="ECO:0000256" key="6">
    <source>
        <dbReference type="ARBA" id="ARBA00023014"/>
    </source>
</evidence>
<dbReference type="Gene3D" id="3.30.70.20">
    <property type="match status" value="1"/>
</dbReference>
<dbReference type="PROSITE" id="PS51379">
    <property type="entry name" value="4FE4S_FER_2"/>
    <property type="match status" value="2"/>
</dbReference>
<evidence type="ECO:0000256" key="4">
    <source>
        <dbReference type="ARBA" id="ARBA00022737"/>
    </source>
</evidence>
<dbReference type="InterPro" id="IPR017896">
    <property type="entry name" value="4Fe4S_Fe-S-bd"/>
</dbReference>
<feature type="domain" description="4Fe-4S ferredoxin-type" evidence="7">
    <location>
        <begin position="40"/>
        <end position="69"/>
    </location>
</feature>
<reference evidence="8 10" key="1">
    <citation type="submission" date="2015-09" db="EMBL/GenBank/DDBJ databases">
        <authorList>
            <consortium name="Pathogen Informatics"/>
        </authorList>
    </citation>
    <scope>NUCLEOTIDE SEQUENCE [LARGE SCALE GENOMIC DNA]</scope>
    <source>
        <strain evidence="8 10">2789STDY5834939</strain>
    </source>
</reference>
<dbReference type="OrthoDB" id="9794954at2"/>
<keyword evidence="2" id="KW-0004">4Fe-4S</keyword>
<comment type="cofactor">
    <cofactor evidence="1">
        <name>[4Fe-4S] cluster</name>
        <dbReference type="ChEBI" id="CHEBI:49883"/>
    </cofactor>
</comment>
<dbReference type="SUPFAM" id="SSF54862">
    <property type="entry name" value="4Fe-4S ferredoxins"/>
    <property type="match status" value="1"/>
</dbReference>
<reference evidence="9 11" key="2">
    <citation type="submission" date="2018-08" db="EMBL/GenBank/DDBJ databases">
        <title>A genome reference for cultivated species of the human gut microbiota.</title>
        <authorList>
            <person name="Zou Y."/>
            <person name="Xue W."/>
            <person name="Luo G."/>
        </authorList>
    </citation>
    <scope>NUCLEOTIDE SEQUENCE [LARGE SCALE GENOMIC DNA]</scope>
    <source>
        <strain evidence="9 11">TF05-12AC</strain>
    </source>
</reference>
<dbReference type="PROSITE" id="PS00198">
    <property type="entry name" value="4FE4S_FER_1"/>
    <property type="match status" value="1"/>
</dbReference>
<dbReference type="EMBL" id="QVME01000018">
    <property type="protein sequence ID" value="RGE63905.1"/>
    <property type="molecule type" value="Genomic_DNA"/>
</dbReference>
<dbReference type="PANTHER" id="PTHR43724">
    <property type="entry name" value="PYRUVATE SYNTHASE SUBUNIT PORD"/>
    <property type="match status" value="1"/>
</dbReference>
<organism evidence="8 10">
    <name type="scientific">Anaerotruncus colihominis</name>
    <dbReference type="NCBI Taxonomy" id="169435"/>
    <lineage>
        <taxon>Bacteria</taxon>
        <taxon>Bacillati</taxon>
        <taxon>Bacillota</taxon>
        <taxon>Clostridia</taxon>
        <taxon>Eubacteriales</taxon>
        <taxon>Oscillospiraceae</taxon>
        <taxon>Anaerotruncus</taxon>
    </lineage>
</organism>
<dbReference type="Proteomes" id="UP000095765">
    <property type="component" value="Unassembled WGS sequence"/>
</dbReference>
<accession>A0A174S314</accession>
<dbReference type="Proteomes" id="UP000260828">
    <property type="component" value="Unassembled WGS sequence"/>
</dbReference>
<keyword evidence="3" id="KW-0479">Metal-binding</keyword>
<dbReference type="GeneID" id="72462523"/>
<dbReference type="GO" id="GO:0016625">
    <property type="term" value="F:oxidoreductase activity, acting on the aldehyde or oxo group of donors, iron-sulfur protein as acceptor"/>
    <property type="evidence" value="ECO:0007669"/>
    <property type="project" value="InterPro"/>
</dbReference>
<evidence type="ECO:0000313" key="10">
    <source>
        <dbReference type="Proteomes" id="UP000095765"/>
    </source>
</evidence>
<name>A0A174S314_9FIRM</name>
<dbReference type="PANTHER" id="PTHR43724:SF1">
    <property type="entry name" value="PYRUVATE SYNTHASE SUBUNIT PORD"/>
    <property type="match status" value="1"/>
</dbReference>